<dbReference type="Proteomes" id="UP000189703">
    <property type="component" value="Unplaced"/>
</dbReference>
<sequence length="107" mass="12107">MGVAQDVAELAHGYNISDYVGLCRDLDLQGLRKRMKDIRERLDNNNIIEKIIMENEEARRLKKMGDGGGVKNLLDIVLDISEDEEAEIRLTETNIKGFILGGLKHLQ</sequence>
<dbReference type="GO" id="GO:0046872">
    <property type="term" value="F:metal ion binding"/>
    <property type="evidence" value="ECO:0007669"/>
    <property type="project" value="UniProtKB-KW"/>
</dbReference>
<comment type="cofactor">
    <cofactor evidence="1">
        <name>heme</name>
        <dbReference type="ChEBI" id="CHEBI:30413"/>
    </cofactor>
</comment>
<evidence type="ECO:0000256" key="4">
    <source>
        <dbReference type="ARBA" id="ARBA00022617"/>
    </source>
</evidence>
<protein>
    <submittedName>
        <fullName evidence="11">Cytochrome P450 93A3-like</fullName>
    </submittedName>
</protein>
<keyword evidence="8" id="KW-0503">Monooxygenase</keyword>
<dbReference type="KEGG" id="nnu:109114718"/>
<dbReference type="GeneID" id="109114718"/>
<evidence type="ECO:0000313" key="11">
    <source>
        <dbReference type="RefSeq" id="XP_019053341.1"/>
    </source>
</evidence>
<dbReference type="PANTHER" id="PTHR47943:SF8">
    <property type="entry name" value="CYTOCHROME P450"/>
    <property type="match status" value="1"/>
</dbReference>
<keyword evidence="5" id="KW-0479">Metal-binding</keyword>
<gene>
    <name evidence="11" type="primary">LOC109114718</name>
</gene>
<evidence type="ECO:0000256" key="1">
    <source>
        <dbReference type="ARBA" id="ARBA00001971"/>
    </source>
</evidence>
<evidence type="ECO:0000256" key="5">
    <source>
        <dbReference type="ARBA" id="ARBA00022723"/>
    </source>
</evidence>
<keyword evidence="6" id="KW-0560">Oxidoreductase</keyword>
<dbReference type="InParanoid" id="A0A1U8Q5L9"/>
<proteinExistence type="inferred from homology"/>
<comment type="similarity">
    <text evidence="3">Belongs to the cytochrome P450 family.</text>
</comment>
<name>A0A1U8Q5L9_NELNU</name>
<evidence type="ECO:0000256" key="7">
    <source>
        <dbReference type="ARBA" id="ARBA00023004"/>
    </source>
</evidence>
<dbReference type="RefSeq" id="XP_019053341.1">
    <property type="nucleotide sequence ID" value="XM_019197796.1"/>
</dbReference>
<evidence type="ECO:0000256" key="2">
    <source>
        <dbReference type="ARBA" id="ARBA00004370"/>
    </source>
</evidence>
<keyword evidence="4" id="KW-0349">Heme</keyword>
<accession>A0A1U8Q5L9</accession>
<comment type="subcellular location">
    <subcellularLocation>
        <location evidence="2">Membrane</location>
    </subcellularLocation>
</comment>
<evidence type="ECO:0000256" key="3">
    <source>
        <dbReference type="ARBA" id="ARBA00010617"/>
    </source>
</evidence>
<evidence type="ECO:0000256" key="6">
    <source>
        <dbReference type="ARBA" id="ARBA00023002"/>
    </source>
</evidence>
<dbReference type="GO" id="GO:0016020">
    <property type="term" value="C:membrane"/>
    <property type="evidence" value="ECO:0007669"/>
    <property type="project" value="UniProtKB-SubCell"/>
</dbReference>
<evidence type="ECO:0000313" key="10">
    <source>
        <dbReference type="Proteomes" id="UP000189703"/>
    </source>
</evidence>
<keyword evidence="7" id="KW-0408">Iron</keyword>
<keyword evidence="10" id="KW-1185">Reference proteome</keyword>
<evidence type="ECO:0000256" key="8">
    <source>
        <dbReference type="ARBA" id="ARBA00023033"/>
    </source>
</evidence>
<evidence type="ECO:0000256" key="9">
    <source>
        <dbReference type="ARBA" id="ARBA00023136"/>
    </source>
</evidence>
<dbReference type="GO" id="GO:0004497">
    <property type="term" value="F:monooxygenase activity"/>
    <property type="evidence" value="ECO:0007669"/>
    <property type="project" value="UniProtKB-KW"/>
</dbReference>
<dbReference type="PANTHER" id="PTHR47943">
    <property type="entry name" value="CYTOCHROME P450 93A3-LIKE"/>
    <property type="match status" value="1"/>
</dbReference>
<dbReference type="AlphaFoldDB" id="A0A1U8Q5L9"/>
<organism evidence="10 11">
    <name type="scientific">Nelumbo nucifera</name>
    <name type="common">Sacred lotus</name>
    <dbReference type="NCBI Taxonomy" id="4432"/>
    <lineage>
        <taxon>Eukaryota</taxon>
        <taxon>Viridiplantae</taxon>
        <taxon>Streptophyta</taxon>
        <taxon>Embryophyta</taxon>
        <taxon>Tracheophyta</taxon>
        <taxon>Spermatophyta</taxon>
        <taxon>Magnoliopsida</taxon>
        <taxon>Proteales</taxon>
        <taxon>Nelumbonaceae</taxon>
        <taxon>Nelumbo</taxon>
    </lineage>
</organism>
<keyword evidence="9" id="KW-0472">Membrane</keyword>
<dbReference type="OrthoDB" id="1103324at2759"/>
<reference evidence="11" key="1">
    <citation type="submission" date="2025-08" db="UniProtKB">
        <authorList>
            <consortium name="RefSeq"/>
        </authorList>
    </citation>
    <scope>IDENTIFICATION</scope>
</reference>